<name>A0ABU9YVE2_9RHOO</name>
<dbReference type="RefSeq" id="WP_345918430.1">
    <property type="nucleotide sequence ID" value="NZ_JBDIVE010000002.1"/>
</dbReference>
<dbReference type="Pfam" id="PF13439">
    <property type="entry name" value="Glyco_transf_4"/>
    <property type="match status" value="1"/>
</dbReference>
<dbReference type="InterPro" id="IPR050194">
    <property type="entry name" value="Glycosyltransferase_grp1"/>
</dbReference>
<organism evidence="3 4">
    <name type="scientific">Uliginosibacterium sediminicola</name>
    <dbReference type="NCBI Taxonomy" id="2024550"/>
    <lineage>
        <taxon>Bacteria</taxon>
        <taxon>Pseudomonadati</taxon>
        <taxon>Pseudomonadota</taxon>
        <taxon>Betaproteobacteria</taxon>
        <taxon>Rhodocyclales</taxon>
        <taxon>Zoogloeaceae</taxon>
        <taxon>Uliginosibacterium</taxon>
    </lineage>
</organism>
<evidence type="ECO:0000313" key="4">
    <source>
        <dbReference type="Proteomes" id="UP001410394"/>
    </source>
</evidence>
<proteinExistence type="predicted"/>
<dbReference type="PANTHER" id="PTHR45947:SF3">
    <property type="entry name" value="SULFOQUINOVOSYL TRANSFERASE SQD2"/>
    <property type="match status" value="1"/>
</dbReference>
<evidence type="ECO:0000259" key="2">
    <source>
        <dbReference type="Pfam" id="PF13439"/>
    </source>
</evidence>
<comment type="caution">
    <text evidence="3">The sequence shown here is derived from an EMBL/GenBank/DDBJ whole genome shotgun (WGS) entry which is preliminary data.</text>
</comment>
<feature type="domain" description="Glycosyltransferase subfamily 4-like N-terminal" evidence="2">
    <location>
        <begin position="22"/>
        <end position="183"/>
    </location>
</feature>
<dbReference type="Pfam" id="PF00534">
    <property type="entry name" value="Glycos_transf_1"/>
    <property type="match status" value="1"/>
</dbReference>
<dbReference type="InterPro" id="IPR028098">
    <property type="entry name" value="Glyco_trans_4-like_N"/>
</dbReference>
<dbReference type="Gene3D" id="3.40.50.2000">
    <property type="entry name" value="Glycogen Phosphorylase B"/>
    <property type="match status" value="2"/>
</dbReference>
<feature type="domain" description="Glycosyl transferase family 1" evidence="1">
    <location>
        <begin position="202"/>
        <end position="350"/>
    </location>
</feature>
<dbReference type="EMBL" id="JBDIVE010000002">
    <property type="protein sequence ID" value="MEN3067660.1"/>
    <property type="molecule type" value="Genomic_DNA"/>
</dbReference>
<protein>
    <submittedName>
        <fullName evidence="3">MSMEG_0565 family glycosyltransferase</fullName>
    </submittedName>
</protein>
<dbReference type="SUPFAM" id="SSF53756">
    <property type="entry name" value="UDP-Glycosyltransferase/glycogen phosphorylase"/>
    <property type="match status" value="1"/>
</dbReference>
<dbReference type="InterPro" id="IPR001296">
    <property type="entry name" value="Glyco_trans_1"/>
</dbReference>
<sequence length="399" mass="43707">MRRETAPRRLRIALLTHSVNPRGGVVHSLELAQALHAAGHDVTLMAPAEAGQTLFRTVPFRVQRVPVEAANSGVADMVRTRIAAYVLHLERVLAREFFDIFHAQDSISGNALAELVDAGRIDSFIRTVHHLDHFNDAQLATWQTRAWRSAAQVLCVSQTWCEQMRREHGVQAELVSNGVDTQRFVAQSDASDRALAERLGLANKTGPVFLAVGGIEERKNTQRILQAFIEVQESKPGARLLIAGGASLLDHSRYGSDFHALLRDSGLPTSAVQFTGVMADEDMPALFRLADVLMLPSLREGFGLVVLEALASGTPVVVSHIAPFTEYLSDALCHWADPLDAQSIASAMRTASAATRGPALRAEAQPLLDAFSWQASARRHLDLYEQSLVQRARLQPELN</sequence>
<dbReference type="Proteomes" id="UP001410394">
    <property type="component" value="Unassembled WGS sequence"/>
</dbReference>
<evidence type="ECO:0000259" key="1">
    <source>
        <dbReference type="Pfam" id="PF00534"/>
    </source>
</evidence>
<dbReference type="PANTHER" id="PTHR45947">
    <property type="entry name" value="SULFOQUINOVOSYL TRANSFERASE SQD2"/>
    <property type="match status" value="1"/>
</dbReference>
<reference evidence="3 4" key="1">
    <citation type="journal article" date="2018" name="Int. J. Syst. Evol. Microbiol.">
        <title>Uliginosibacterium sediminicola sp. nov., isolated from freshwater sediment.</title>
        <authorList>
            <person name="Hwang W.M."/>
            <person name="Kim S.M."/>
            <person name="Kang K."/>
            <person name="Ahn T.Y."/>
        </authorList>
    </citation>
    <scope>NUCLEOTIDE SEQUENCE [LARGE SCALE GENOMIC DNA]</scope>
    <source>
        <strain evidence="3 4">M1-21</strain>
    </source>
</reference>
<evidence type="ECO:0000313" key="3">
    <source>
        <dbReference type="EMBL" id="MEN3067660.1"/>
    </source>
</evidence>
<dbReference type="InterPro" id="IPR023986">
    <property type="entry name" value="GlycosylTfrase_MSMEG0565"/>
</dbReference>
<keyword evidence="4" id="KW-1185">Reference proteome</keyword>
<dbReference type="CDD" id="cd03801">
    <property type="entry name" value="GT4_PimA-like"/>
    <property type="match status" value="1"/>
</dbReference>
<gene>
    <name evidence="3" type="ORF">ABDB84_04150</name>
</gene>
<accession>A0ABU9YVE2</accession>
<dbReference type="NCBIfam" id="TIGR04047">
    <property type="entry name" value="MSMEG_0565_glyc"/>
    <property type="match status" value="1"/>
</dbReference>